<evidence type="ECO:0000313" key="4">
    <source>
        <dbReference type="Proteomes" id="UP000054845"/>
    </source>
</evidence>
<feature type="region of interest" description="Disordered" evidence="2">
    <location>
        <begin position="1"/>
        <end position="313"/>
    </location>
</feature>
<dbReference type="STRING" id="401625.A0A0P1BEP5"/>
<accession>A0A0P1BEP5</accession>
<feature type="compositionally biased region" description="Low complexity" evidence="2">
    <location>
        <begin position="75"/>
        <end position="91"/>
    </location>
</feature>
<feature type="compositionally biased region" description="Low complexity" evidence="2">
    <location>
        <begin position="35"/>
        <end position="46"/>
    </location>
</feature>
<feature type="compositionally biased region" description="Polar residues" evidence="2">
    <location>
        <begin position="230"/>
        <end position="243"/>
    </location>
</feature>
<keyword evidence="1" id="KW-0175">Coiled coil</keyword>
<feature type="compositionally biased region" description="Polar residues" evidence="2">
    <location>
        <begin position="205"/>
        <end position="219"/>
    </location>
</feature>
<feature type="region of interest" description="Disordered" evidence="2">
    <location>
        <begin position="1063"/>
        <end position="1088"/>
    </location>
</feature>
<feature type="compositionally biased region" description="Polar residues" evidence="2">
    <location>
        <begin position="272"/>
        <end position="282"/>
    </location>
</feature>
<feature type="region of interest" description="Disordered" evidence="2">
    <location>
        <begin position="385"/>
        <end position="481"/>
    </location>
</feature>
<feature type="compositionally biased region" description="Basic and acidic residues" evidence="2">
    <location>
        <begin position="926"/>
        <end position="938"/>
    </location>
</feature>
<dbReference type="Proteomes" id="UP000054845">
    <property type="component" value="Unassembled WGS sequence"/>
</dbReference>
<feature type="compositionally biased region" description="Low complexity" evidence="2">
    <location>
        <begin position="980"/>
        <end position="995"/>
    </location>
</feature>
<reference evidence="3 4" key="1">
    <citation type="submission" date="2014-09" db="EMBL/GenBank/DDBJ databases">
        <authorList>
            <person name="Magalhaes I.L.F."/>
            <person name="Oliveira U."/>
            <person name="Santos F.R."/>
            <person name="Vidigal T.H.D.A."/>
            <person name="Brescovit A.D."/>
            <person name="Santos A.J."/>
        </authorList>
    </citation>
    <scope>NUCLEOTIDE SEQUENCE [LARGE SCALE GENOMIC DNA]</scope>
</reference>
<dbReference type="EMBL" id="CCYA01000243">
    <property type="protein sequence ID" value="CEH14414.1"/>
    <property type="molecule type" value="Genomic_DNA"/>
</dbReference>
<feature type="compositionally biased region" description="Polar residues" evidence="2">
    <location>
        <begin position="346"/>
        <end position="355"/>
    </location>
</feature>
<evidence type="ECO:0000256" key="1">
    <source>
        <dbReference type="SAM" id="Coils"/>
    </source>
</evidence>
<feature type="region of interest" description="Disordered" evidence="2">
    <location>
        <begin position="735"/>
        <end position="1030"/>
    </location>
</feature>
<feature type="compositionally biased region" description="Polar residues" evidence="2">
    <location>
        <begin position="959"/>
        <end position="971"/>
    </location>
</feature>
<name>A0A0P1BEP5_9BASI</name>
<keyword evidence="4" id="KW-1185">Reference proteome</keyword>
<feature type="compositionally biased region" description="Acidic residues" evidence="2">
    <location>
        <begin position="781"/>
        <end position="798"/>
    </location>
</feature>
<dbReference type="OrthoDB" id="10425615at2759"/>
<feature type="compositionally biased region" description="Polar residues" evidence="2">
    <location>
        <begin position="998"/>
        <end position="1014"/>
    </location>
</feature>
<feature type="compositionally biased region" description="Low complexity" evidence="2">
    <location>
        <begin position="893"/>
        <end position="915"/>
    </location>
</feature>
<organism evidence="3 4">
    <name type="scientific">Ceraceosorus bombacis</name>
    <dbReference type="NCBI Taxonomy" id="401625"/>
    <lineage>
        <taxon>Eukaryota</taxon>
        <taxon>Fungi</taxon>
        <taxon>Dikarya</taxon>
        <taxon>Basidiomycota</taxon>
        <taxon>Ustilaginomycotina</taxon>
        <taxon>Exobasidiomycetes</taxon>
        <taxon>Ceraceosorales</taxon>
        <taxon>Ceraceosoraceae</taxon>
        <taxon>Ceraceosorus</taxon>
    </lineage>
</organism>
<feature type="region of interest" description="Disordered" evidence="2">
    <location>
        <begin position="628"/>
        <end position="648"/>
    </location>
</feature>
<feature type="coiled-coil region" evidence="1">
    <location>
        <begin position="494"/>
        <end position="575"/>
    </location>
</feature>
<protein>
    <submittedName>
        <fullName evidence="3">Uncharacterized protein</fullName>
    </submittedName>
</protein>
<feature type="compositionally biased region" description="Basic and acidic residues" evidence="2">
    <location>
        <begin position="1"/>
        <end position="13"/>
    </location>
</feature>
<feature type="compositionally biased region" description="Low complexity" evidence="2">
    <location>
        <begin position="638"/>
        <end position="648"/>
    </location>
</feature>
<feature type="compositionally biased region" description="Polar residues" evidence="2">
    <location>
        <begin position="174"/>
        <end position="185"/>
    </location>
</feature>
<feature type="region of interest" description="Disordered" evidence="2">
    <location>
        <begin position="337"/>
        <end position="371"/>
    </location>
</feature>
<feature type="compositionally biased region" description="Basic and acidic residues" evidence="2">
    <location>
        <begin position="815"/>
        <end position="828"/>
    </location>
</feature>
<proteinExistence type="predicted"/>
<dbReference type="AlphaFoldDB" id="A0A0P1BEP5"/>
<sequence>MLIERTPPKKRVDATPSPAPAPAPALGEARTMHTSSAQSASSVAQSWPSLEDMALPNLMERQQRLDRGIKPTPPKSSSTSTSNTAPSSLSKVTAPIPSSSPWSRRAPERDIGVGASLPSNTARATMAGTPLYPSVNEAAKKAGDLTARMHSSTAKAPEVITAAGAASNTAQADQEGNANACESPSTPRPNGRPASLIPVAKSIARVSSSAQQGSATNAPDESFKDLSMRTDAQASSDLGTSTHAPLITSTSSHSSPARARRSSAKARSSLSTIKSPSSQPIKRSSRLSRLSNQSISTTPRPASATAPKDAKTDEEFLKRLEDAMRMENDANVFVDKRRAEMRKSTRVGTTGSTDADQVESESGRVEKATSGQDLLDAAANANAMAADEEAARRARRSVRASLRNQQANSPEQAEKMSATAPLSSAAIEGQQGAGAGAKKEEDALTVELATPRSKPFTPFKLSSSGANSSPAIAPGSSRRLDPEMRLQRVTNAEIAELRRTLAGREREVEKLQRSLERSKEDADGWKAECEAECAEKAQMCLRVAEMQRKCAEEKRRREEVELDAIEGALERDEMEWKFLAREDVQCENTRRVNIELTICRNEATYQTYRAQDLERDLRLAKKHSRHLRSALEAGGAGDADSATTTARMQEMEKKLKEEKERRRTIARQGMKVEEERNEALTELEEVREELQRAKAKRAEKDDDGCALAELVKVRAKAESEEKLRRELQREVMALKKNATMPPPPPPAIKKDLVHKALAHSSSPPRAARSVRKTPLAMDLSIDSDEEDAQDDSDEDEDARELIAAKASAAPAPPTKESKSVASKGDKSSKAKAGSAADSNGRKQARKPRKRGLYEESSDSDSDSAAPLNNQDSSFAQAEEEQEEDAPRRKRGGAASKTNASSSSALVPAASTTTSSRGTNATRKRKSVEADEERRKALELEIMATPMIKSVRSKSDLSKESQAQAQAQTSNEGKGGNKALSASRNASNINNRPAAIDATNKNRGQETSTVQTRARNQPGVADDGKKKKRKLLGGAAASANGFFAWGSSEGDAISSGLDLPMDISPIKPANAQPLKPLGGSGGDAFKSRR</sequence>
<evidence type="ECO:0000256" key="2">
    <source>
        <dbReference type="SAM" id="MobiDB-lite"/>
    </source>
</evidence>
<feature type="compositionally biased region" description="Polar residues" evidence="2">
    <location>
        <begin position="460"/>
        <end position="470"/>
    </location>
</feature>
<evidence type="ECO:0000313" key="3">
    <source>
        <dbReference type="EMBL" id="CEH14414.1"/>
    </source>
</evidence>
<feature type="compositionally biased region" description="Low complexity" evidence="2">
    <location>
        <begin position="162"/>
        <end position="172"/>
    </location>
</feature>